<proteinExistence type="predicted"/>
<evidence type="ECO:0000313" key="3">
    <source>
        <dbReference type="Proteomes" id="UP001222434"/>
    </source>
</evidence>
<dbReference type="EMBL" id="JAILSO010000024">
    <property type="protein sequence ID" value="MDE1478347.1"/>
    <property type="molecule type" value="Genomic_DNA"/>
</dbReference>
<evidence type="ECO:0000256" key="1">
    <source>
        <dbReference type="SAM" id="MobiDB-lite"/>
    </source>
</evidence>
<reference evidence="2" key="2">
    <citation type="journal article" date="2022" name="J. Evol. Biol.">
        <title>Pre- and post-association barriers to host switching in sympatric mutualists.</title>
        <authorList>
            <person name="Dinges Z.M."/>
            <person name="Phillips R.K."/>
            <person name="Lively C.M."/>
            <person name="Bashey F."/>
        </authorList>
    </citation>
    <scope>NUCLEOTIDE SEQUENCE</scope>
    <source>
        <strain evidence="2">MC_266_E_2016</strain>
    </source>
</reference>
<dbReference type="Proteomes" id="UP001222434">
    <property type="component" value="Unassembled WGS sequence"/>
</dbReference>
<gene>
    <name evidence="2" type="ORF">KKJ01_08885</name>
</gene>
<dbReference type="AlphaFoldDB" id="A0AAJ1N0V9"/>
<feature type="compositionally biased region" description="Basic and acidic residues" evidence="1">
    <location>
        <begin position="569"/>
        <end position="580"/>
    </location>
</feature>
<feature type="region of interest" description="Disordered" evidence="1">
    <location>
        <begin position="569"/>
        <end position="600"/>
    </location>
</feature>
<reference evidence="2" key="1">
    <citation type="submission" date="2021-08" db="EMBL/GenBank/DDBJ databases">
        <authorList>
            <person name="Papudeshi B."/>
            <person name="Bashey-Visser F."/>
        </authorList>
    </citation>
    <scope>NUCLEOTIDE SEQUENCE</scope>
    <source>
        <strain evidence="2">MC_266_E_2016</strain>
    </source>
</reference>
<sequence>MNNIKEFKKRQKNVNERAAQVLSFAAHAQFREGAFIEDPQERYDSILEAAKTIPMFEGVNPEYVGQVASAWADSLAEYSDRNGHYPSSEILANCHHACERLILEAAAEKHEGVGAAMFESVKADMSTSDGVMRQAIFAALILPTALGASTGDACTFVPCERDESNVYEVFNVAGSKFGSYDIGDELNMQSSGVYSQMSRTYIFPEPQQPDGTKKAFKFKLAETQEGQEMPIRAGRTVLMINRKRSDHDNKSGKVYFDSEDHSGVTYSATGTIDYSKGEITVDFNGKTVPTKGTELAVALEIDIEKKAELIPLINHGMRKWTVMPSQYVLAGEHTIQSLMDSRREFGLDLASMQFSAVRSWLSHETDMMRLRKIVFHTIHSSEFDIALPTTQQWDSYVALLKSAITHESTQMTNRTKKTGIRGGFAGGAAANFIKSMPETYFKPAEGYVQSPRIQFIGTLFGVYRIFEVPETVCDQLSNEGCQFSPNDIFFYGRGDNIGDAGLVAGDAVPAIPFVHPTSNALINRTTLWGSAVNEIHPRNGEKYFTKLTLTNTKIGAINMLTGKFIADENNHSTGEQREGQTDATATEVNNENKPNKKTTD</sequence>
<comment type="caution">
    <text evidence="2">The sequence shown here is derived from an EMBL/GenBank/DDBJ whole genome shotgun (WGS) entry which is preliminary data.</text>
</comment>
<dbReference type="RefSeq" id="WP_274712355.1">
    <property type="nucleotide sequence ID" value="NZ_JAILSO010000024.1"/>
</dbReference>
<accession>A0AAJ1N0V9</accession>
<feature type="compositionally biased region" description="Polar residues" evidence="1">
    <location>
        <begin position="581"/>
        <end position="592"/>
    </location>
</feature>
<name>A0AAJ1N0V9_XENBV</name>
<protein>
    <submittedName>
        <fullName evidence="2">Capsid protein</fullName>
    </submittedName>
</protein>
<organism evidence="2 3">
    <name type="scientific">Xenorhabdus bovienii</name>
    <name type="common">Xenorhabdus nematophila subsp. bovienii</name>
    <dbReference type="NCBI Taxonomy" id="40576"/>
    <lineage>
        <taxon>Bacteria</taxon>
        <taxon>Pseudomonadati</taxon>
        <taxon>Pseudomonadota</taxon>
        <taxon>Gammaproteobacteria</taxon>
        <taxon>Enterobacterales</taxon>
        <taxon>Morganellaceae</taxon>
        <taxon>Xenorhabdus</taxon>
    </lineage>
</organism>
<evidence type="ECO:0000313" key="2">
    <source>
        <dbReference type="EMBL" id="MDE1478347.1"/>
    </source>
</evidence>